<dbReference type="EMBL" id="FJOG01000002">
    <property type="protein sequence ID" value="CZR51376.1"/>
    <property type="molecule type" value="Genomic_DNA"/>
</dbReference>
<feature type="region of interest" description="Disordered" evidence="1">
    <location>
        <begin position="1"/>
        <end position="20"/>
    </location>
</feature>
<reference evidence="3 4" key="1">
    <citation type="submission" date="2016-03" db="EMBL/GenBank/DDBJ databases">
        <authorList>
            <person name="Ploux O."/>
        </authorList>
    </citation>
    <scope>NUCLEOTIDE SEQUENCE [LARGE SCALE GENOMIC DNA]</scope>
    <source>
        <strain evidence="3 4">UAMH 11012</strain>
    </source>
</reference>
<evidence type="ECO:0000313" key="4">
    <source>
        <dbReference type="Proteomes" id="UP000184330"/>
    </source>
</evidence>
<protein>
    <recommendedName>
        <fullName evidence="2">Heterokaryon incompatibility domain-containing protein</fullName>
    </recommendedName>
</protein>
<feature type="domain" description="Heterokaryon incompatibility" evidence="2">
    <location>
        <begin position="18"/>
        <end position="135"/>
    </location>
</feature>
<dbReference type="PANTHER" id="PTHR33112:SF12">
    <property type="entry name" value="HETEROKARYON INCOMPATIBILITY DOMAIN-CONTAINING PROTEIN"/>
    <property type="match status" value="1"/>
</dbReference>
<gene>
    <name evidence="3" type="ORF">PAC_01251</name>
</gene>
<dbReference type="PANTHER" id="PTHR33112">
    <property type="entry name" value="DOMAIN PROTEIN, PUTATIVE-RELATED"/>
    <property type="match status" value="1"/>
</dbReference>
<name>A0A1L7WF40_9HELO</name>
<dbReference type="STRING" id="576137.A0A1L7WF40"/>
<dbReference type="InterPro" id="IPR010730">
    <property type="entry name" value="HET"/>
</dbReference>
<evidence type="ECO:0000313" key="3">
    <source>
        <dbReference type="EMBL" id="CZR51376.1"/>
    </source>
</evidence>
<dbReference type="AlphaFoldDB" id="A0A1L7WF40"/>
<evidence type="ECO:0000256" key="1">
    <source>
        <dbReference type="SAM" id="MobiDB-lite"/>
    </source>
</evidence>
<dbReference type="Proteomes" id="UP000184330">
    <property type="component" value="Unassembled WGS sequence"/>
</dbReference>
<dbReference type="OrthoDB" id="2958217at2759"/>
<dbReference type="Pfam" id="PF06985">
    <property type="entry name" value="HET"/>
    <property type="match status" value="1"/>
</dbReference>
<feature type="compositionally biased region" description="Basic and acidic residues" evidence="1">
    <location>
        <begin position="10"/>
        <end position="20"/>
    </location>
</feature>
<organism evidence="3 4">
    <name type="scientific">Phialocephala subalpina</name>
    <dbReference type="NCBI Taxonomy" id="576137"/>
    <lineage>
        <taxon>Eukaryota</taxon>
        <taxon>Fungi</taxon>
        <taxon>Dikarya</taxon>
        <taxon>Ascomycota</taxon>
        <taxon>Pezizomycotina</taxon>
        <taxon>Leotiomycetes</taxon>
        <taxon>Helotiales</taxon>
        <taxon>Mollisiaceae</taxon>
        <taxon>Phialocephala</taxon>
        <taxon>Phialocephala fortinii species complex</taxon>
    </lineage>
</organism>
<sequence>MSMMTTENFDSLRKDGSLSSDRPDIPSVLKDAMELVSRIGERYLWVDALCIQQDSPEKHKDLARMDVIYSHALFTLIAVNGTDANVPLPGLRPRSRLPLKPVVHIADHVLISGPPCLDEVLKSSKYETRGWTLQERVLSRRCLYISEQGMYFQCNTSTWSETTGFKGHRREHNQLSKFNSIRLRGSVLAQTLGVGSSTRATLQIWSQALLIYYKLVELYSSRSLSYPDDVLNAFAGFSSVFAESCGGGFVAGLPTAVLAASLLWVSKSPFSRRPSCRGTLFPSWSWIGWEGPVTYLYSPPSNHDEGSTSETRSEMQNLEILLDDPSNASIRLNDFEDEEALLAVGIVQVFSLGKAHNVTVRARSAEPASEDLPPVDILRFHAWIVETQAFNIFQNRGISHPSSINPMLSVCCCGSKKRCGALFGVQQSDSARIGLGDCRFKLVAISRQKTSWKKQNDYPVLQALGISAYGEDWDFMNVMLIKRGENGKYFERAGMGVIRYKTYEKEVISYWASILLG</sequence>
<proteinExistence type="predicted"/>
<accession>A0A1L7WF40</accession>
<keyword evidence="4" id="KW-1185">Reference proteome</keyword>
<evidence type="ECO:0000259" key="2">
    <source>
        <dbReference type="Pfam" id="PF06985"/>
    </source>
</evidence>